<dbReference type="Gene3D" id="3.40.50.150">
    <property type="entry name" value="Vaccinia Virus protein VP39"/>
    <property type="match status" value="1"/>
</dbReference>
<reference evidence="4" key="2">
    <citation type="submission" date="2023-06" db="EMBL/GenBank/DDBJ databases">
        <authorList>
            <consortium name="Lawrence Berkeley National Laboratory"/>
            <person name="Haridas S."/>
            <person name="Hensen N."/>
            <person name="Bonometti L."/>
            <person name="Westerberg I."/>
            <person name="Brannstrom I.O."/>
            <person name="Guillou S."/>
            <person name="Cros-Aarteil S."/>
            <person name="Calhoun S."/>
            <person name="Kuo A."/>
            <person name="Mondo S."/>
            <person name="Pangilinan J."/>
            <person name="Riley R."/>
            <person name="Labutti K."/>
            <person name="Andreopoulos B."/>
            <person name="Lipzen A."/>
            <person name="Chen C."/>
            <person name="Yanf M."/>
            <person name="Daum C."/>
            <person name="Ng V."/>
            <person name="Clum A."/>
            <person name="Steindorff A."/>
            <person name="Ohm R."/>
            <person name="Martin F."/>
            <person name="Silar P."/>
            <person name="Natvig D."/>
            <person name="Lalanne C."/>
            <person name="Gautier V."/>
            <person name="Ament-Velasquez S.L."/>
            <person name="Kruys A."/>
            <person name="Hutchinson M.I."/>
            <person name="Powell A.J."/>
            <person name="Barry K."/>
            <person name="Miller A.N."/>
            <person name="Grigoriev I.V."/>
            <person name="Debuchy R."/>
            <person name="Gladieux P."/>
            <person name="Thoren M.H."/>
            <person name="Johannesson H."/>
        </authorList>
    </citation>
    <scope>NUCLEOTIDE SEQUENCE</scope>
    <source>
        <strain evidence="4">CBS 118394</strain>
    </source>
</reference>
<dbReference type="SUPFAM" id="SSF53335">
    <property type="entry name" value="S-adenosyl-L-methionine-dependent methyltransferases"/>
    <property type="match status" value="1"/>
</dbReference>
<name>A0AAE0HV32_9PEZI</name>
<feature type="domain" description="Methyltransferase" evidence="3">
    <location>
        <begin position="58"/>
        <end position="149"/>
    </location>
</feature>
<dbReference type="PANTHER" id="PTHR43861">
    <property type="entry name" value="TRANS-ACONITATE 2-METHYLTRANSFERASE-RELATED"/>
    <property type="match status" value="1"/>
</dbReference>
<evidence type="ECO:0000313" key="5">
    <source>
        <dbReference type="Proteomes" id="UP001283341"/>
    </source>
</evidence>
<comment type="caution">
    <text evidence="4">The sequence shown here is derived from an EMBL/GenBank/DDBJ whole genome shotgun (WGS) entry which is preliminary data.</text>
</comment>
<dbReference type="GO" id="GO:0008168">
    <property type="term" value="F:methyltransferase activity"/>
    <property type="evidence" value="ECO:0007669"/>
    <property type="project" value="UniProtKB-KW"/>
</dbReference>
<proteinExistence type="predicted"/>
<dbReference type="PANTHER" id="PTHR43861:SF1">
    <property type="entry name" value="TRANS-ACONITATE 2-METHYLTRANSFERASE"/>
    <property type="match status" value="1"/>
</dbReference>
<organism evidence="4 5">
    <name type="scientific">Apodospora peruviana</name>
    <dbReference type="NCBI Taxonomy" id="516989"/>
    <lineage>
        <taxon>Eukaryota</taxon>
        <taxon>Fungi</taxon>
        <taxon>Dikarya</taxon>
        <taxon>Ascomycota</taxon>
        <taxon>Pezizomycotina</taxon>
        <taxon>Sordariomycetes</taxon>
        <taxon>Sordariomycetidae</taxon>
        <taxon>Sordariales</taxon>
        <taxon>Lasiosphaeriaceae</taxon>
        <taxon>Apodospora</taxon>
    </lineage>
</organism>
<dbReference type="Proteomes" id="UP001283341">
    <property type="component" value="Unassembled WGS sequence"/>
</dbReference>
<evidence type="ECO:0000259" key="3">
    <source>
        <dbReference type="Pfam" id="PF13649"/>
    </source>
</evidence>
<protein>
    <submittedName>
        <fullName evidence="4">S-adenosyl-L-methionine-dependent methyltransferase</fullName>
    </submittedName>
</protein>
<dbReference type="AlphaFoldDB" id="A0AAE0HV32"/>
<keyword evidence="5" id="KW-1185">Reference proteome</keyword>
<dbReference type="InterPro" id="IPR029063">
    <property type="entry name" value="SAM-dependent_MTases_sf"/>
</dbReference>
<evidence type="ECO:0000313" key="4">
    <source>
        <dbReference type="EMBL" id="KAK3313109.1"/>
    </source>
</evidence>
<gene>
    <name evidence="4" type="ORF">B0H66DRAFT_569571</name>
</gene>
<accession>A0AAE0HV32</accession>
<reference evidence="4" key="1">
    <citation type="journal article" date="2023" name="Mol. Phylogenet. Evol.">
        <title>Genome-scale phylogeny and comparative genomics of the fungal order Sordariales.</title>
        <authorList>
            <person name="Hensen N."/>
            <person name="Bonometti L."/>
            <person name="Westerberg I."/>
            <person name="Brannstrom I.O."/>
            <person name="Guillou S."/>
            <person name="Cros-Aarteil S."/>
            <person name="Calhoun S."/>
            <person name="Haridas S."/>
            <person name="Kuo A."/>
            <person name="Mondo S."/>
            <person name="Pangilinan J."/>
            <person name="Riley R."/>
            <person name="LaButti K."/>
            <person name="Andreopoulos B."/>
            <person name="Lipzen A."/>
            <person name="Chen C."/>
            <person name="Yan M."/>
            <person name="Daum C."/>
            <person name="Ng V."/>
            <person name="Clum A."/>
            <person name="Steindorff A."/>
            <person name="Ohm R.A."/>
            <person name="Martin F."/>
            <person name="Silar P."/>
            <person name="Natvig D.O."/>
            <person name="Lalanne C."/>
            <person name="Gautier V."/>
            <person name="Ament-Velasquez S.L."/>
            <person name="Kruys A."/>
            <person name="Hutchinson M.I."/>
            <person name="Powell A.J."/>
            <person name="Barry K."/>
            <person name="Miller A.N."/>
            <person name="Grigoriev I.V."/>
            <person name="Debuchy R."/>
            <person name="Gladieux P."/>
            <person name="Hiltunen Thoren M."/>
            <person name="Johannesson H."/>
        </authorList>
    </citation>
    <scope>NUCLEOTIDE SEQUENCE</scope>
    <source>
        <strain evidence="4">CBS 118394</strain>
    </source>
</reference>
<dbReference type="EMBL" id="JAUEDM010000008">
    <property type="protein sequence ID" value="KAK3313109.1"/>
    <property type="molecule type" value="Genomic_DNA"/>
</dbReference>
<dbReference type="InterPro" id="IPR041698">
    <property type="entry name" value="Methyltransf_25"/>
</dbReference>
<keyword evidence="2" id="KW-0808">Transferase</keyword>
<sequence>MAATSEQPLPAPLSAEALFDAVGPAYEVAFEEQTDQDASVDWLISELAAKSIRPAKTVDIGCGTGRPVCSKLADAGHDVLGIDLSGAMITSAKERVPNASFEKLDIRDFNPPADSYDVATAYFSLIAGVTQDEIRGFMAKIFGFVKPGGLLVWGTVPLPVESEQIAWMGKPITVSSLAPEGAVDAVKKAGWEVVKEVQGVFKPKGAEAGICKQEDVWEETHLYIYARKPE</sequence>
<evidence type="ECO:0000256" key="1">
    <source>
        <dbReference type="ARBA" id="ARBA00022603"/>
    </source>
</evidence>
<dbReference type="GO" id="GO:0032259">
    <property type="term" value="P:methylation"/>
    <property type="evidence" value="ECO:0007669"/>
    <property type="project" value="UniProtKB-KW"/>
</dbReference>
<dbReference type="Pfam" id="PF13649">
    <property type="entry name" value="Methyltransf_25"/>
    <property type="match status" value="1"/>
</dbReference>
<keyword evidence="1 4" id="KW-0489">Methyltransferase</keyword>
<dbReference type="CDD" id="cd02440">
    <property type="entry name" value="AdoMet_MTases"/>
    <property type="match status" value="1"/>
</dbReference>
<evidence type="ECO:0000256" key="2">
    <source>
        <dbReference type="ARBA" id="ARBA00022679"/>
    </source>
</evidence>